<evidence type="ECO:0000313" key="2">
    <source>
        <dbReference type="Proteomes" id="UP001367508"/>
    </source>
</evidence>
<organism evidence="1 2">
    <name type="scientific">Canavalia gladiata</name>
    <name type="common">Sword bean</name>
    <name type="synonym">Dolichos gladiatus</name>
    <dbReference type="NCBI Taxonomy" id="3824"/>
    <lineage>
        <taxon>Eukaryota</taxon>
        <taxon>Viridiplantae</taxon>
        <taxon>Streptophyta</taxon>
        <taxon>Embryophyta</taxon>
        <taxon>Tracheophyta</taxon>
        <taxon>Spermatophyta</taxon>
        <taxon>Magnoliopsida</taxon>
        <taxon>eudicotyledons</taxon>
        <taxon>Gunneridae</taxon>
        <taxon>Pentapetalae</taxon>
        <taxon>rosids</taxon>
        <taxon>fabids</taxon>
        <taxon>Fabales</taxon>
        <taxon>Fabaceae</taxon>
        <taxon>Papilionoideae</taxon>
        <taxon>50 kb inversion clade</taxon>
        <taxon>NPAAA clade</taxon>
        <taxon>indigoferoid/millettioid clade</taxon>
        <taxon>Phaseoleae</taxon>
        <taxon>Canavalia</taxon>
    </lineage>
</organism>
<proteinExistence type="predicted"/>
<protein>
    <submittedName>
        <fullName evidence="1">Uncharacterized protein</fullName>
    </submittedName>
</protein>
<sequence length="70" mass="7962">MLGTQFRLQTHLGIVYGLTFVSWTSETQPQQEQGATESFQITTPNSWESSMHSHAGHKGHLKTKLWFCDP</sequence>
<dbReference type="EMBL" id="JAYMYQ010000001">
    <property type="protein sequence ID" value="KAK7361915.1"/>
    <property type="molecule type" value="Genomic_DNA"/>
</dbReference>
<name>A0AAN9MVS7_CANGL</name>
<accession>A0AAN9MVS7</accession>
<evidence type="ECO:0000313" key="1">
    <source>
        <dbReference type="EMBL" id="KAK7361915.1"/>
    </source>
</evidence>
<comment type="caution">
    <text evidence="1">The sequence shown here is derived from an EMBL/GenBank/DDBJ whole genome shotgun (WGS) entry which is preliminary data.</text>
</comment>
<gene>
    <name evidence="1" type="ORF">VNO77_04007</name>
</gene>
<reference evidence="1 2" key="1">
    <citation type="submission" date="2024-01" db="EMBL/GenBank/DDBJ databases">
        <title>The genomes of 5 underutilized Papilionoideae crops provide insights into root nodulation and disease resistanc.</title>
        <authorList>
            <person name="Jiang F."/>
        </authorList>
    </citation>
    <scope>NUCLEOTIDE SEQUENCE [LARGE SCALE GENOMIC DNA]</scope>
    <source>
        <strain evidence="1">LVBAO_FW01</strain>
        <tissue evidence="1">Leaves</tissue>
    </source>
</reference>
<keyword evidence="2" id="KW-1185">Reference proteome</keyword>
<dbReference type="Proteomes" id="UP001367508">
    <property type="component" value="Unassembled WGS sequence"/>
</dbReference>
<dbReference type="AlphaFoldDB" id="A0AAN9MVS7"/>